<proteinExistence type="predicted"/>
<gene>
    <name evidence="1" type="ORF">ACFPYI_05545</name>
</gene>
<evidence type="ECO:0000313" key="1">
    <source>
        <dbReference type="EMBL" id="MFC5970793.1"/>
    </source>
</evidence>
<keyword evidence="2" id="KW-1185">Reference proteome</keyword>
<evidence type="ECO:0000313" key="2">
    <source>
        <dbReference type="Proteomes" id="UP001596099"/>
    </source>
</evidence>
<dbReference type="Proteomes" id="UP001596099">
    <property type="component" value="Unassembled WGS sequence"/>
</dbReference>
<name>A0ABD5RK98_9EURY</name>
<reference evidence="1 2" key="1">
    <citation type="journal article" date="2019" name="Int. J. Syst. Evol. Microbiol.">
        <title>The Global Catalogue of Microorganisms (GCM) 10K type strain sequencing project: providing services to taxonomists for standard genome sequencing and annotation.</title>
        <authorList>
            <consortium name="The Broad Institute Genomics Platform"/>
            <consortium name="The Broad Institute Genome Sequencing Center for Infectious Disease"/>
            <person name="Wu L."/>
            <person name="Ma J."/>
        </authorList>
    </citation>
    <scope>NUCLEOTIDE SEQUENCE [LARGE SCALE GENOMIC DNA]</scope>
    <source>
        <strain evidence="1 2">CGMCC 1.12543</strain>
    </source>
</reference>
<organism evidence="1 2">
    <name type="scientific">Halomarina salina</name>
    <dbReference type="NCBI Taxonomy" id="1872699"/>
    <lineage>
        <taxon>Archaea</taxon>
        <taxon>Methanobacteriati</taxon>
        <taxon>Methanobacteriota</taxon>
        <taxon>Stenosarchaea group</taxon>
        <taxon>Halobacteria</taxon>
        <taxon>Halobacteriales</taxon>
        <taxon>Natronomonadaceae</taxon>
        <taxon>Halomarina</taxon>
    </lineage>
</organism>
<protein>
    <submittedName>
        <fullName evidence="1">Uncharacterized protein</fullName>
    </submittedName>
</protein>
<accession>A0ABD5RK98</accession>
<sequence>MGESAFPSELEEKLSTWQEVYSVGALEELTASELRSKALLYENEVDRTKAEYNRGRLVTPTLAQIYGLEPWTHEELRRFRRKIETEATKIRMNFARAEGRIEKQGYERKQNRLKAIEGILDSAGEFVLVLLHLLRKIVFWK</sequence>
<comment type="caution">
    <text evidence="1">The sequence shown here is derived from an EMBL/GenBank/DDBJ whole genome shotgun (WGS) entry which is preliminary data.</text>
</comment>
<dbReference type="EMBL" id="JBHSQH010000001">
    <property type="protein sequence ID" value="MFC5970793.1"/>
    <property type="molecule type" value="Genomic_DNA"/>
</dbReference>
<dbReference type="RefSeq" id="WP_247413716.1">
    <property type="nucleotide sequence ID" value="NZ_JALLGW010000001.1"/>
</dbReference>
<dbReference type="AlphaFoldDB" id="A0ABD5RK98"/>